<dbReference type="Gene3D" id="2.115.10.20">
    <property type="entry name" value="Glycosyl hydrolase domain, family 43"/>
    <property type="match status" value="1"/>
</dbReference>
<dbReference type="PANTHER" id="PTHR42812:SF12">
    <property type="entry name" value="BETA-XYLOSIDASE-RELATED"/>
    <property type="match status" value="1"/>
</dbReference>
<sequence length="512" mass="57189">MVTAYTNPILRGMHPDPSIVRVADTFYLVNSTFEYYPGISLSKSTDLLNWTPVNSVITKKSQADLTQAKSNEGIFAVCIRYFNNAFYVITTNFAEFKSFIIRGVLTDTGEIHWDDERITLNIQGIDPDLYFENGRTYVEFTGYIDDKGTKAIQQAEINLIDGSILHGPKVISYGTGGRDIEGPHIIKKDHTYYLLTAEGGTGIGHMITIFKSSSLWGPFNDSEQINPLFTNRDRANEPLQNIGHADLFQDQQQNWWLTCLGTRPANVGFTQITNLGRETLLYPVNWDSTWPKVYTGVPNQNVDLTNFPQHAAALAQPQIKTSFVDTFATKHLSPEWLSLRNSLGTDLSLTPGSLILKGRDFSLSQAATPAFLGIRQTEQQEHFKVWLDPTKTIINSGKIGIASLINNDHYAAILLQKKQGKYQVLRYQKVADLEFTDILGETTELPITLELINQPATKTFQVKTTNQEFSFTTSSLHFSNEAIAALNTGDIQGIYAIGAARLVINKAERTSN</sequence>
<dbReference type="GO" id="GO:0004553">
    <property type="term" value="F:hydrolase activity, hydrolyzing O-glycosyl compounds"/>
    <property type="evidence" value="ECO:0007669"/>
    <property type="project" value="InterPro"/>
</dbReference>
<dbReference type="EMBL" id="CP042392">
    <property type="protein sequence ID" value="QEA51970.1"/>
    <property type="molecule type" value="Genomic_DNA"/>
</dbReference>
<dbReference type="AlphaFoldDB" id="A0A5B8TC51"/>
<dbReference type="InterPro" id="IPR013320">
    <property type="entry name" value="ConA-like_dom_sf"/>
</dbReference>
<evidence type="ECO:0000313" key="9">
    <source>
        <dbReference type="Proteomes" id="UP000321772"/>
    </source>
</evidence>
<keyword evidence="2 6" id="KW-0378">Hydrolase</keyword>
<evidence type="ECO:0000259" key="7">
    <source>
        <dbReference type="Pfam" id="PF17851"/>
    </source>
</evidence>
<evidence type="ECO:0000256" key="1">
    <source>
        <dbReference type="ARBA" id="ARBA00009865"/>
    </source>
</evidence>
<dbReference type="SUPFAM" id="SSF49899">
    <property type="entry name" value="Concanavalin A-like lectins/glucanases"/>
    <property type="match status" value="1"/>
</dbReference>
<feature type="active site" description="Proton acceptor" evidence="4">
    <location>
        <position position="16"/>
    </location>
</feature>
<accession>A0A5B8TC51</accession>
<dbReference type="RefSeq" id="WP_146987691.1">
    <property type="nucleotide sequence ID" value="NZ_CP042392.1"/>
</dbReference>
<evidence type="ECO:0000256" key="5">
    <source>
        <dbReference type="PIRSR" id="PIRSR606710-2"/>
    </source>
</evidence>
<evidence type="ECO:0000256" key="4">
    <source>
        <dbReference type="PIRSR" id="PIRSR606710-1"/>
    </source>
</evidence>
<evidence type="ECO:0000256" key="6">
    <source>
        <dbReference type="RuleBase" id="RU361187"/>
    </source>
</evidence>
<dbReference type="Proteomes" id="UP000321772">
    <property type="component" value="Chromosome"/>
</dbReference>
<evidence type="ECO:0000256" key="3">
    <source>
        <dbReference type="ARBA" id="ARBA00023295"/>
    </source>
</evidence>
<name>A0A5B8TC51_9LACO</name>
<feature type="active site" description="Proton donor" evidence="4">
    <location>
        <position position="181"/>
    </location>
</feature>
<organism evidence="8 9">
    <name type="scientific">Loigolactobacillus coryniformis</name>
    <dbReference type="NCBI Taxonomy" id="1610"/>
    <lineage>
        <taxon>Bacteria</taxon>
        <taxon>Bacillati</taxon>
        <taxon>Bacillota</taxon>
        <taxon>Bacilli</taxon>
        <taxon>Lactobacillales</taxon>
        <taxon>Lactobacillaceae</taxon>
        <taxon>Loigolactobacillus</taxon>
    </lineage>
</organism>
<gene>
    <name evidence="8" type="ORF">FGL77_00575</name>
</gene>
<proteinExistence type="inferred from homology"/>
<protein>
    <submittedName>
        <fullName evidence="8">Glycoside hydrolase family 43 protein</fullName>
    </submittedName>
</protein>
<dbReference type="Pfam" id="PF04616">
    <property type="entry name" value="Glyco_hydro_43"/>
    <property type="match status" value="1"/>
</dbReference>
<dbReference type="CDD" id="cd18617">
    <property type="entry name" value="GH43_XynB-like"/>
    <property type="match status" value="1"/>
</dbReference>
<feature type="site" description="Important for catalytic activity, responsible for pKa modulation of the active site Glu and correct orientation of both the proton donor and substrate" evidence="5">
    <location>
        <position position="126"/>
    </location>
</feature>
<dbReference type="InterPro" id="IPR023296">
    <property type="entry name" value="Glyco_hydro_beta-prop_sf"/>
</dbReference>
<dbReference type="Pfam" id="PF17851">
    <property type="entry name" value="GH43_C2"/>
    <property type="match status" value="1"/>
</dbReference>
<evidence type="ECO:0000256" key="2">
    <source>
        <dbReference type="ARBA" id="ARBA00022801"/>
    </source>
</evidence>
<evidence type="ECO:0000313" key="8">
    <source>
        <dbReference type="EMBL" id="QEA51970.1"/>
    </source>
</evidence>
<dbReference type="PANTHER" id="PTHR42812">
    <property type="entry name" value="BETA-XYLOSIDASE"/>
    <property type="match status" value="1"/>
</dbReference>
<comment type="similarity">
    <text evidence="1 6">Belongs to the glycosyl hydrolase 43 family.</text>
</comment>
<dbReference type="InterPro" id="IPR051795">
    <property type="entry name" value="Glycosyl_Hydrlase_43"/>
</dbReference>
<reference evidence="8 9" key="1">
    <citation type="submission" date="2019-06" db="EMBL/GenBank/DDBJ databases">
        <title>Genome analyses of bacteria isolated from kimchi.</title>
        <authorList>
            <person name="Lee S."/>
            <person name="Ahn S."/>
            <person name="Roh S."/>
        </authorList>
    </citation>
    <scope>NUCLEOTIDE SEQUENCE [LARGE SCALE GENOMIC DNA]</scope>
    <source>
        <strain evidence="8 9">CBA3616</strain>
    </source>
</reference>
<dbReference type="InterPro" id="IPR041542">
    <property type="entry name" value="GH43_C2"/>
</dbReference>
<dbReference type="GO" id="GO:0005975">
    <property type="term" value="P:carbohydrate metabolic process"/>
    <property type="evidence" value="ECO:0007669"/>
    <property type="project" value="InterPro"/>
</dbReference>
<dbReference type="InterPro" id="IPR006710">
    <property type="entry name" value="Glyco_hydro_43"/>
</dbReference>
<dbReference type="SUPFAM" id="SSF75005">
    <property type="entry name" value="Arabinanase/levansucrase/invertase"/>
    <property type="match status" value="1"/>
</dbReference>
<dbReference type="Gene3D" id="2.60.120.200">
    <property type="match status" value="1"/>
</dbReference>
<keyword evidence="3 6" id="KW-0326">Glycosidase</keyword>
<feature type="domain" description="Beta-xylosidase C-terminal Concanavalin A-like" evidence="7">
    <location>
        <begin position="325"/>
        <end position="498"/>
    </location>
</feature>